<protein>
    <submittedName>
        <fullName evidence="1">Uncharacterized protein</fullName>
    </submittedName>
</protein>
<dbReference type="EMBL" id="CAVMJV010000016">
    <property type="protein sequence ID" value="CAK5056813.1"/>
    <property type="molecule type" value="Genomic_DNA"/>
</dbReference>
<comment type="caution">
    <text evidence="1">The sequence shown here is derived from an EMBL/GenBank/DDBJ whole genome shotgun (WGS) entry which is preliminary data.</text>
</comment>
<proteinExistence type="predicted"/>
<dbReference type="Proteomes" id="UP001497535">
    <property type="component" value="Unassembled WGS sequence"/>
</dbReference>
<sequence length="316" mass="37417">MFYSLPTEAKLDIFKCFNYEQLSSIKQTNLFFRDFINNFEGKLAREELFKFTIDFFNNFEEIPHKYVRPEAGNFDFALFDEQHKELNKQIDEMWSNGQQKRIPLYLPDHGLLDNIVISLSIVYNNIEEHNIILDLPTIIRNKKQMKIVYHYLTRLFNCSFVFANFCQFIFNPELIQLFFENAKIPGKFYVINKRASKIAAGSFFDWTPKSTDTNGCLRYVLHNLVSETFKHVNNPEVYAIILFEIIMRGDKFRGFELIWDKLSELVNFYSCLYGIEMSMDSPKMVANIELNDIYFNLNTLTKGLKKLLEIDELMTE</sequence>
<organism evidence="1 2">
    <name type="scientific">Meloidogyne enterolobii</name>
    <name type="common">Root-knot nematode worm</name>
    <name type="synonym">Meloidogyne mayaguensis</name>
    <dbReference type="NCBI Taxonomy" id="390850"/>
    <lineage>
        <taxon>Eukaryota</taxon>
        <taxon>Metazoa</taxon>
        <taxon>Ecdysozoa</taxon>
        <taxon>Nematoda</taxon>
        <taxon>Chromadorea</taxon>
        <taxon>Rhabditida</taxon>
        <taxon>Tylenchina</taxon>
        <taxon>Tylenchomorpha</taxon>
        <taxon>Tylenchoidea</taxon>
        <taxon>Meloidogynidae</taxon>
        <taxon>Meloidogyninae</taxon>
        <taxon>Meloidogyne</taxon>
    </lineage>
</organism>
<accession>A0ACB0YPI9</accession>
<name>A0ACB0YPI9_MELEN</name>
<keyword evidence="2" id="KW-1185">Reference proteome</keyword>
<reference evidence="1" key="1">
    <citation type="submission" date="2023-11" db="EMBL/GenBank/DDBJ databases">
        <authorList>
            <person name="Poullet M."/>
        </authorList>
    </citation>
    <scope>NUCLEOTIDE SEQUENCE</scope>
    <source>
        <strain evidence="1">E1834</strain>
    </source>
</reference>
<evidence type="ECO:0000313" key="1">
    <source>
        <dbReference type="EMBL" id="CAK5056813.1"/>
    </source>
</evidence>
<gene>
    <name evidence="1" type="ORF">MENTE1834_LOCUS15015</name>
</gene>
<evidence type="ECO:0000313" key="2">
    <source>
        <dbReference type="Proteomes" id="UP001497535"/>
    </source>
</evidence>